<keyword evidence="6 10" id="KW-0460">Magnesium</keyword>
<dbReference type="GO" id="GO:0000166">
    <property type="term" value="F:nucleotide binding"/>
    <property type="evidence" value="ECO:0007669"/>
    <property type="project" value="UniProtKB-KW"/>
</dbReference>
<protein>
    <recommendedName>
        <fullName evidence="10">dITP/XTP pyrophosphatase</fullName>
        <ecNumber evidence="10">3.6.1.66</ecNumber>
    </recommendedName>
    <alternativeName>
        <fullName evidence="10">Non-canonical purine NTP pyrophosphatase</fullName>
    </alternativeName>
    <alternativeName>
        <fullName evidence="10">Non-standard purine NTP pyrophosphatase</fullName>
    </alternativeName>
    <alternativeName>
        <fullName evidence="10">Nucleoside-triphosphate diphosphatase</fullName>
    </alternativeName>
    <alternativeName>
        <fullName evidence="10">Nucleoside-triphosphate pyrophosphatase</fullName>
        <shortName evidence="10">NTPase</shortName>
    </alternativeName>
</protein>
<evidence type="ECO:0000256" key="5">
    <source>
        <dbReference type="ARBA" id="ARBA00022801"/>
    </source>
</evidence>
<feature type="binding site" evidence="10">
    <location>
        <begin position="176"/>
        <end position="177"/>
    </location>
    <ligand>
        <name>substrate</name>
    </ligand>
</feature>
<evidence type="ECO:0000256" key="1">
    <source>
        <dbReference type="ARBA" id="ARBA00008023"/>
    </source>
</evidence>
<organism evidence="12 13">
    <name type="scientific">Entomospira culicis</name>
    <dbReference type="NCBI Taxonomy" id="2719989"/>
    <lineage>
        <taxon>Bacteria</taxon>
        <taxon>Pseudomonadati</taxon>
        <taxon>Spirochaetota</taxon>
        <taxon>Spirochaetia</taxon>
        <taxon>Spirochaetales</taxon>
        <taxon>Spirochaetaceae</taxon>
        <taxon>Entomospira</taxon>
    </lineage>
</organism>
<keyword evidence="5 10" id="KW-0378">Hydrolase</keyword>
<dbReference type="SUPFAM" id="SSF52972">
    <property type="entry name" value="ITPase-like"/>
    <property type="match status" value="1"/>
</dbReference>
<evidence type="ECO:0000256" key="3">
    <source>
        <dbReference type="ARBA" id="ARBA00022723"/>
    </source>
</evidence>
<dbReference type="GO" id="GO:0009117">
    <property type="term" value="P:nucleotide metabolic process"/>
    <property type="evidence" value="ECO:0007669"/>
    <property type="project" value="UniProtKB-KW"/>
</dbReference>
<keyword evidence="3 10" id="KW-0479">Metal-binding</keyword>
<evidence type="ECO:0000256" key="6">
    <source>
        <dbReference type="ARBA" id="ARBA00022842"/>
    </source>
</evidence>
<reference evidence="12" key="1">
    <citation type="submission" date="2020-03" db="EMBL/GenBank/DDBJ databases">
        <title>Spirochaetal bacteria isolated from arthropods constitute a novel genus Entomospira genus novum within the order Spirochaetales.</title>
        <authorList>
            <person name="Grana-Miraglia L."/>
            <person name="Sikutova S."/>
            <person name="Fingerle V."/>
            <person name="Sing A."/>
            <person name="Castillo-Ramirez S."/>
            <person name="Margos G."/>
            <person name="Rudolf I."/>
        </authorList>
    </citation>
    <scope>NUCLEOTIDE SEQUENCE</scope>
    <source>
        <strain evidence="12">BR149</strain>
    </source>
</reference>
<evidence type="ECO:0000256" key="8">
    <source>
        <dbReference type="ARBA" id="ARBA00051875"/>
    </source>
</evidence>
<dbReference type="InterPro" id="IPR002637">
    <property type="entry name" value="RdgB/HAM1"/>
</dbReference>
<evidence type="ECO:0000256" key="11">
    <source>
        <dbReference type="RuleBase" id="RU003781"/>
    </source>
</evidence>
<dbReference type="EMBL" id="JAATLM010000001">
    <property type="protein sequence ID" value="NIZ69608.1"/>
    <property type="molecule type" value="Genomic_DNA"/>
</dbReference>
<evidence type="ECO:0000313" key="13">
    <source>
        <dbReference type="Proteomes" id="UP000778951"/>
    </source>
</evidence>
<keyword evidence="4 10" id="KW-0547">Nucleotide-binding</keyword>
<evidence type="ECO:0000256" key="10">
    <source>
        <dbReference type="HAMAP-Rule" id="MF_01405"/>
    </source>
</evidence>
<evidence type="ECO:0000313" key="12">
    <source>
        <dbReference type="EMBL" id="NIZ69608.1"/>
    </source>
</evidence>
<comment type="similarity">
    <text evidence="1 10 11">Belongs to the HAM1 NTPase family.</text>
</comment>
<dbReference type="PANTHER" id="PTHR11067:SF9">
    <property type="entry name" value="INOSINE TRIPHOSPHATE PYROPHOSPHATASE"/>
    <property type="match status" value="1"/>
</dbReference>
<comment type="function">
    <text evidence="10">Pyrophosphatase that catalyzes the hydrolysis of nucleoside triphosphates to their monophosphate derivatives, with a high preference for the non-canonical purine nucleotides XTP (xanthosine triphosphate), dITP (deoxyinosine triphosphate) and ITP. Seems to function as a house-cleaning enzyme that removes non-canonical purine nucleotides from the nucleotide pool, thus preventing their incorporation into DNA/RNA and avoiding chromosomal lesions.</text>
</comment>
<evidence type="ECO:0000256" key="9">
    <source>
        <dbReference type="ARBA" id="ARBA00052017"/>
    </source>
</evidence>
<dbReference type="GO" id="GO:0036222">
    <property type="term" value="F:XTP diphosphatase activity"/>
    <property type="evidence" value="ECO:0007669"/>
    <property type="project" value="UniProtKB-UniRule"/>
</dbReference>
<comment type="catalytic activity">
    <reaction evidence="10">
        <text>ITP + H2O = IMP + diphosphate + H(+)</text>
        <dbReference type="Rhea" id="RHEA:29399"/>
        <dbReference type="ChEBI" id="CHEBI:15377"/>
        <dbReference type="ChEBI" id="CHEBI:15378"/>
        <dbReference type="ChEBI" id="CHEBI:33019"/>
        <dbReference type="ChEBI" id="CHEBI:58053"/>
        <dbReference type="ChEBI" id="CHEBI:61402"/>
        <dbReference type="EC" id="3.6.1.66"/>
    </reaction>
</comment>
<comment type="caution">
    <text evidence="12">The sequence shown here is derived from an EMBL/GenBank/DDBJ whole genome shotgun (WGS) entry which is preliminary data.</text>
</comment>
<keyword evidence="7 10" id="KW-0546">Nucleotide metabolism</keyword>
<feature type="binding site" evidence="10">
    <location>
        <position position="171"/>
    </location>
    <ligand>
        <name>substrate</name>
    </ligand>
</feature>
<dbReference type="InterPro" id="IPR020922">
    <property type="entry name" value="dITP/XTP_pyrophosphatase"/>
</dbReference>
<accession>A0A968KVX2</accession>
<feature type="binding site" evidence="10">
    <location>
        <begin position="10"/>
        <end position="15"/>
    </location>
    <ligand>
        <name>substrate</name>
    </ligand>
</feature>
<dbReference type="Gene3D" id="3.90.950.10">
    <property type="match status" value="1"/>
</dbReference>
<dbReference type="EC" id="3.6.1.66" evidence="10"/>
<gene>
    <name evidence="12" type="primary">rdgB</name>
    <name evidence="12" type="ORF">HCT48_05190</name>
</gene>
<feature type="binding site" evidence="10">
    <location>
        <begin position="149"/>
        <end position="152"/>
    </location>
    <ligand>
        <name>substrate</name>
    </ligand>
</feature>
<comment type="subunit">
    <text evidence="2 10">Homodimer.</text>
</comment>
<dbReference type="GO" id="GO:0005829">
    <property type="term" value="C:cytosol"/>
    <property type="evidence" value="ECO:0007669"/>
    <property type="project" value="TreeGrafter"/>
</dbReference>
<keyword evidence="13" id="KW-1185">Reference proteome</keyword>
<dbReference type="Pfam" id="PF01725">
    <property type="entry name" value="Ham1p_like"/>
    <property type="match status" value="1"/>
</dbReference>
<feature type="binding site" evidence="10">
    <location>
        <position position="40"/>
    </location>
    <ligand>
        <name>Mg(2+)</name>
        <dbReference type="ChEBI" id="CHEBI:18420"/>
    </ligand>
</feature>
<dbReference type="FunFam" id="3.90.950.10:FF:000001">
    <property type="entry name" value="dITP/XTP pyrophosphatase"/>
    <property type="match status" value="1"/>
</dbReference>
<sequence length="195" mass="21815">MLKQDIVLATNNRHKQREISHFFSQKVLIPEDLGVTFEIEESATTFVGNALLKAQALYQLTGKATLADDSGLVIEALPHILGVHSARFAPQMSQEEKNEHVIDLMRGVVNRQAYFVCAMVLYHQQESFISVQSTWIGSIAHEVKGNNGFGYDAIFKLEDGRHVAQLSAEEKAQCSHRAKALNKLNHWFHSNEDGG</sequence>
<feature type="binding site" evidence="10">
    <location>
        <position position="70"/>
    </location>
    <ligand>
        <name>substrate</name>
    </ligand>
</feature>
<feature type="active site" description="Proton acceptor" evidence="10">
    <location>
        <position position="69"/>
    </location>
</feature>
<dbReference type="Proteomes" id="UP000778951">
    <property type="component" value="Unassembled WGS sequence"/>
</dbReference>
<comment type="catalytic activity">
    <reaction evidence="9 10">
        <text>XTP + H2O = XMP + diphosphate + H(+)</text>
        <dbReference type="Rhea" id="RHEA:28610"/>
        <dbReference type="ChEBI" id="CHEBI:15377"/>
        <dbReference type="ChEBI" id="CHEBI:15378"/>
        <dbReference type="ChEBI" id="CHEBI:33019"/>
        <dbReference type="ChEBI" id="CHEBI:57464"/>
        <dbReference type="ChEBI" id="CHEBI:61314"/>
        <dbReference type="EC" id="3.6.1.66"/>
    </reaction>
</comment>
<evidence type="ECO:0000256" key="2">
    <source>
        <dbReference type="ARBA" id="ARBA00011738"/>
    </source>
</evidence>
<dbReference type="HAMAP" id="MF_01405">
    <property type="entry name" value="Non_canon_purine_NTPase"/>
    <property type="match status" value="1"/>
</dbReference>
<dbReference type="GO" id="GO:0017111">
    <property type="term" value="F:ribonucleoside triphosphate phosphatase activity"/>
    <property type="evidence" value="ECO:0007669"/>
    <property type="project" value="InterPro"/>
</dbReference>
<comment type="catalytic activity">
    <reaction evidence="8 10">
        <text>dITP + H2O = dIMP + diphosphate + H(+)</text>
        <dbReference type="Rhea" id="RHEA:28342"/>
        <dbReference type="ChEBI" id="CHEBI:15377"/>
        <dbReference type="ChEBI" id="CHEBI:15378"/>
        <dbReference type="ChEBI" id="CHEBI:33019"/>
        <dbReference type="ChEBI" id="CHEBI:61194"/>
        <dbReference type="ChEBI" id="CHEBI:61382"/>
        <dbReference type="EC" id="3.6.1.66"/>
    </reaction>
</comment>
<feature type="binding site" evidence="10">
    <location>
        <position position="69"/>
    </location>
    <ligand>
        <name>Mg(2+)</name>
        <dbReference type="ChEBI" id="CHEBI:18420"/>
    </ligand>
</feature>
<dbReference type="PANTHER" id="PTHR11067">
    <property type="entry name" value="INOSINE TRIPHOSPHATE PYROPHOSPHATASE/HAM1 PROTEIN"/>
    <property type="match status" value="1"/>
</dbReference>
<dbReference type="GO" id="GO:0036220">
    <property type="term" value="F:ITP diphosphatase activity"/>
    <property type="evidence" value="ECO:0007669"/>
    <property type="project" value="UniProtKB-UniRule"/>
</dbReference>
<dbReference type="GO" id="GO:0046872">
    <property type="term" value="F:metal ion binding"/>
    <property type="evidence" value="ECO:0007669"/>
    <property type="project" value="UniProtKB-KW"/>
</dbReference>
<dbReference type="RefSeq" id="WP_167695693.1">
    <property type="nucleotide sequence ID" value="NZ_CP118181.1"/>
</dbReference>
<dbReference type="NCBIfam" id="TIGR00042">
    <property type="entry name" value="RdgB/HAM1 family non-canonical purine NTP pyrophosphatase"/>
    <property type="match status" value="1"/>
</dbReference>
<comment type="cofactor">
    <cofactor evidence="10">
        <name>Mg(2+)</name>
        <dbReference type="ChEBI" id="CHEBI:18420"/>
    </cofactor>
    <text evidence="10">Binds 1 Mg(2+) ion per subunit.</text>
</comment>
<dbReference type="AlphaFoldDB" id="A0A968KVX2"/>
<dbReference type="GO" id="GO:0035870">
    <property type="term" value="F:dITP diphosphatase activity"/>
    <property type="evidence" value="ECO:0007669"/>
    <property type="project" value="UniProtKB-UniRule"/>
</dbReference>
<dbReference type="InterPro" id="IPR029001">
    <property type="entry name" value="ITPase-like_fam"/>
</dbReference>
<evidence type="ECO:0000256" key="7">
    <source>
        <dbReference type="ARBA" id="ARBA00023080"/>
    </source>
</evidence>
<dbReference type="CDD" id="cd00515">
    <property type="entry name" value="HAM1"/>
    <property type="match status" value="1"/>
</dbReference>
<dbReference type="GO" id="GO:0009146">
    <property type="term" value="P:purine nucleoside triphosphate catabolic process"/>
    <property type="evidence" value="ECO:0007669"/>
    <property type="project" value="UniProtKB-UniRule"/>
</dbReference>
<evidence type="ECO:0000256" key="4">
    <source>
        <dbReference type="ARBA" id="ARBA00022741"/>
    </source>
</evidence>
<name>A0A968KVX2_9SPIO</name>
<proteinExistence type="inferred from homology"/>